<feature type="region of interest" description="Disordered" evidence="1">
    <location>
        <begin position="38"/>
        <end position="60"/>
    </location>
</feature>
<evidence type="ECO:0000313" key="2">
    <source>
        <dbReference type="Proteomes" id="UP000492821"/>
    </source>
</evidence>
<reference evidence="3" key="2">
    <citation type="submission" date="2020-10" db="UniProtKB">
        <authorList>
            <consortium name="WormBaseParasite"/>
        </authorList>
    </citation>
    <scope>IDENTIFICATION</scope>
</reference>
<feature type="compositionally biased region" description="Basic and acidic residues" evidence="1">
    <location>
        <begin position="38"/>
        <end position="47"/>
    </location>
</feature>
<proteinExistence type="predicted"/>
<reference evidence="2" key="1">
    <citation type="journal article" date="2013" name="Genetics">
        <title>The draft genome and transcriptome of Panagrellus redivivus are shaped by the harsh demands of a free-living lifestyle.</title>
        <authorList>
            <person name="Srinivasan J."/>
            <person name="Dillman A.R."/>
            <person name="Macchietto M.G."/>
            <person name="Heikkinen L."/>
            <person name="Lakso M."/>
            <person name="Fracchia K.M."/>
            <person name="Antoshechkin I."/>
            <person name="Mortazavi A."/>
            <person name="Wong G."/>
            <person name="Sternberg P.W."/>
        </authorList>
    </citation>
    <scope>NUCLEOTIDE SEQUENCE [LARGE SCALE GENOMIC DNA]</scope>
    <source>
        <strain evidence="2">MT8872</strain>
    </source>
</reference>
<sequence>MTMVVVMPAKCEPGHNACATLHVSRAFVVKMRDRCPRVRRDDGESDGRGPSSQSDSHAFERGDICDNQRHLHIGECDCLGLMDYPFSKCP</sequence>
<name>A0A7E4W3P0_PANRE</name>
<organism evidence="2 3">
    <name type="scientific">Panagrellus redivivus</name>
    <name type="common">Microworm</name>
    <dbReference type="NCBI Taxonomy" id="6233"/>
    <lineage>
        <taxon>Eukaryota</taxon>
        <taxon>Metazoa</taxon>
        <taxon>Ecdysozoa</taxon>
        <taxon>Nematoda</taxon>
        <taxon>Chromadorea</taxon>
        <taxon>Rhabditida</taxon>
        <taxon>Tylenchina</taxon>
        <taxon>Panagrolaimomorpha</taxon>
        <taxon>Panagrolaimoidea</taxon>
        <taxon>Panagrolaimidae</taxon>
        <taxon>Panagrellus</taxon>
    </lineage>
</organism>
<accession>A0A7E4W3P0</accession>
<dbReference type="Proteomes" id="UP000492821">
    <property type="component" value="Unassembled WGS sequence"/>
</dbReference>
<dbReference type="WBParaSite" id="Pan_g6027.t1">
    <property type="protein sequence ID" value="Pan_g6027.t1"/>
    <property type="gene ID" value="Pan_g6027"/>
</dbReference>
<evidence type="ECO:0000256" key="1">
    <source>
        <dbReference type="SAM" id="MobiDB-lite"/>
    </source>
</evidence>
<protein>
    <submittedName>
        <fullName evidence="3">Secreted protein</fullName>
    </submittedName>
</protein>
<evidence type="ECO:0000313" key="3">
    <source>
        <dbReference type="WBParaSite" id="Pan_g6027.t1"/>
    </source>
</evidence>
<dbReference type="AlphaFoldDB" id="A0A7E4W3P0"/>
<keyword evidence="2" id="KW-1185">Reference proteome</keyword>